<name>E0TBA1_PARBH</name>
<dbReference type="PANTHER" id="PTHR30466:SF1">
    <property type="entry name" value="FMN REDUCTASE (NADH) RUTF"/>
    <property type="match status" value="1"/>
</dbReference>
<dbReference type="KEGG" id="pbr:PB2503_01127"/>
<sequence length="160" mass="17068">MNDPFLDLKAAFSRYPTGVTVVSCLPAKGGPVAITVNSFTSVSLDPSLVLWCIERRASVFEAFAESEAYAVSVLAADQQSISNQFATPGRHSFPAETGEVAITGCPLVRGRVAGFDTKIVTRHEAGDHVILIGEVVHFDSREGAPLVYAGRHYFSGPVIS</sequence>
<proteinExistence type="predicted"/>
<dbReference type="InterPro" id="IPR012349">
    <property type="entry name" value="Split_barrel_FMN-bd"/>
</dbReference>
<keyword evidence="1" id="KW-0560">Oxidoreductase</keyword>
<evidence type="ECO:0000313" key="3">
    <source>
        <dbReference type="EMBL" id="ADM08305.1"/>
    </source>
</evidence>
<dbReference type="GO" id="GO:0042602">
    <property type="term" value="F:riboflavin reductase (NADPH) activity"/>
    <property type="evidence" value="ECO:0007669"/>
    <property type="project" value="TreeGrafter"/>
</dbReference>
<dbReference type="Proteomes" id="UP000001302">
    <property type="component" value="Chromosome"/>
</dbReference>
<evidence type="ECO:0000256" key="1">
    <source>
        <dbReference type="ARBA" id="ARBA00023002"/>
    </source>
</evidence>
<reference evidence="4" key="1">
    <citation type="submission" date="2010-08" db="EMBL/GenBank/DDBJ databases">
        <title>Genome sequence of Parvularcula bermudensis HTCC2503.</title>
        <authorList>
            <person name="Kang D.-M."/>
            <person name="Oh H.-M."/>
            <person name="Cho J.-C."/>
        </authorList>
    </citation>
    <scope>NUCLEOTIDE SEQUENCE [LARGE SCALE GENOMIC DNA]</scope>
    <source>
        <strain evidence="4">ATCC BAA-594 / HTCC2503 / KCTC 12087</strain>
    </source>
</reference>
<dbReference type="eggNOG" id="COG1853">
    <property type="taxonomic scope" value="Bacteria"/>
</dbReference>
<dbReference type="SMART" id="SM00903">
    <property type="entry name" value="Flavin_Reduct"/>
    <property type="match status" value="1"/>
</dbReference>
<organism evidence="3 4">
    <name type="scientific">Parvularcula bermudensis (strain ATCC BAA-594 / HTCC2503 / KCTC 12087)</name>
    <dbReference type="NCBI Taxonomy" id="314260"/>
    <lineage>
        <taxon>Bacteria</taxon>
        <taxon>Pseudomonadati</taxon>
        <taxon>Pseudomonadota</taxon>
        <taxon>Alphaproteobacteria</taxon>
        <taxon>Parvularculales</taxon>
        <taxon>Parvularculaceae</taxon>
        <taxon>Parvularcula</taxon>
    </lineage>
</organism>
<feature type="domain" description="Flavin reductase like" evidence="2">
    <location>
        <begin position="12"/>
        <end position="155"/>
    </location>
</feature>
<gene>
    <name evidence="3" type="ordered locus">PB2503_01127</name>
</gene>
<dbReference type="PANTHER" id="PTHR30466">
    <property type="entry name" value="FLAVIN REDUCTASE"/>
    <property type="match status" value="1"/>
</dbReference>
<protein>
    <submittedName>
        <fullName evidence="3">Putative oxygenase</fullName>
    </submittedName>
</protein>
<dbReference type="STRING" id="314260.PB2503_01127"/>
<dbReference type="InterPro" id="IPR050268">
    <property type="entry name" value="NADH-dep_flavin_reductase"/>
</dbReference>
<keyword evidence="4" id="KW-1185">Reference proteome</keyword>
<dbReference type="RefSeq" id="WP_013299279.1">
    <property type="nucleotide sequence ID" value="NC_014414.1"/>
</dbReference>
<dbReference type="EMBL" id="CP002156">
    <property type="protein sequence ID" value="ADM08305.1"/>
    <property type="molecule type" value="Genomic_DNA"/>
</dbReference>
<dbReference type="InterPro" id="IPR002563">
    <property type="entry name" value="Flavin_Rdtase-like_dom"/>
</dbReference>
<evidence type="ECO:0000313" key="4">
    <source>
        <dbReference type="Proteomes" id="UP000001302"/>
    </source>
</evidence>
<dbReference type="GO" id="GO:0010181">
    <property type="term" value="F:FMN binding"/>
    <property type="evidence" value="ECO:0007669"/>
    <property type="project" value="InterPro"/>
</dbReference>
<dbReference type="HOGENOM" id="CLU_059021_1_0_5"/>
<dbReference type="Gene3D" id="2.30.110.10">
    <property type="entry name" value="Electron Transport, Fmn-binding Protein, Chain A"/>
    <property type="match status" value="1"/>
</dbReference>
<dbReference type="Pfam" id="PF01613">
    <property type="entry name" value="Flavin_Reduct"/>
    <property type="match status" value="1"/>
</dbReference>
<dbReference type="OrthoDB" id="9792858at2"/>
<dbReference type="AlphaFoldDB" id="E0TBA1"/>
<accession>E0TBA1</accession>
<reference evidence="3 4" key="2">
    <citation type="journal article" date="2011" name="J. Bacteriol.">
        <title>Complete genome sequence of strain HTCC2503T of Parvularcula bermudensis, the type species of the order "Parvularculales" in the class Alphaproteobacteria.</title>
        <authorList>
            <person name="Oh H.M."/>
            <person name="Kang I."/>
            <person name="Vergin K.L."/>
            <person name="Kang D."/>
            <person name="Rhee K.H."/>
            <person name="Giovannoni S.J."/>
            <person name="Cho J.C."/>
        </authorList>
    </citation>
    <scope>NUCLEOTIDE SEQUENCE [LARGE SCALE GENOMIC DNA]</scope>
    <source>
        <strain evidence="4">ATCC BAA-594 / HTCC2503 / KCTC 12087</strain>
    </source>
</reference>
<dbReference type="SUPFAM" id="SSF50475">
    <property type="entry name" value="FMN-binding split barrel"/>
    <property type="match status" value="1"/>
</dbReference>
<evidence type="ECO:0000259" key="2">
    <source>
        <dbReference type="SMART" id="SM00903"/>
    </source>
</evidence>